<dbReference type="InterPro" id="IPR027558">
    <property type="entry name" value="Pre_pil_HX9DG_C"/>
</dbReference>
<evidence type="ECO:0000313" key="2">
    <source>
        <dbReference type="EMBL" id="APW61321.1"/>
    </source>
</evidence>
<dbReference type="NCBIfam" id="TIGR04294">
    <property type="entry name" value="pre_pil_HX9DG"/>
    <property type="match status" value="1"/>
</dbReference>
<organism evidence="2 3">
    <name type="scientific">Paludisphaera borealis</name>
    <dbReference type="NCBI Taxonomy" id="1387353"/>
    <lineage>
        <taxon>Bacteria</taxon>
        <taxon>Pseudomonadati</taxon>
        <taxon>Planctomycetota</taxon>
        <taxon>Planctomycetia</taxon>
        <taxon>Isosphaerales</taxon>
        <taxon>Isosphaeraceae</taxon>
        <taxon>Paludisphaera</taxon>
    </lineage>
</organism>
<proteinExistence type="predicted"/>
<dbReference type="KEGG" id="pbor:BSF38_02835"/>
<dbReference type="SUPFAM" id="SSF54523">
    <property type="entry name" value="Pili subunits"/>
    <property type="match status" value="1"/>
</dbReference>
<dbReference type="Pfam" id="PF07963">
    <property type="entry name" value="N_methyl"/>
    <property type="match status" value="1"/>
</dbReference>
<evidence type="ECO:0000259" key="1">
    <source>
        <dbReference type="Pfam" id="PF07596"/>
    </source>
</evidence>
<dbReference type="RefSeq" id="WP_076346580.1">
    <property type="nucleotide sequence ID" value="NZ_CP019082.1"/>
</dbReference>
<accession>A0A1U7CQW2</accession>
<dbReference type="InterPro" id="IPR011453">
    <property type="entry name" value="DUF1559"/>
</dbReference>
<dbReference type="InterPro" id="IPR012902">
    <property type="entry name" value="N_methyl_site"/>
</dbReference>
<gene>
    <name evidence="2" type="ORF">BSF38_02835</name>
</gene>
<dbReference type="PANTHER" id="PTHR30093:SF2">
    <property type="entry name" value="TYPE II SECRETION SYSTEM PROTEIN H"/>
    <property type="match status" value="1"/>
</dbReference>
<dbReference type="STRING" id="1387353.BSF38_02835"/>
<name>A0A1U7CQW2_9BACT</name>
<dbReference type="EMBL" id="CP019082">
    <property type="protein sequence ID" value="APW61321.1"/>
    <property type="molecule type" value="Genomic_DNA"/>
</dbReference>
<dbReference type="OrthoDB" id="261883at2"/>
<dbReference type="PANTHER" id="PTHR30093">
    <property type="entry name" value="GENERAL SECRETION PATHWAY PROTEIN G"/>
    <property type="match status" value="1"/>
</dbReference>
<dbReference type="Proteomes" id="UP000186309">
    <property type="component" value="Chromosome"/>
</dbReference>
<sequence length="351" mass="37358">MAISSAPVRRGFTLLEVVVVVSILSLLTVLSLRAVQAAREAARSVQCTNNLKQIALSIQNYVAQCGYFPPVNVQTSSLGFKEGAAPSVHSFSALSRVMPWLDLGPAHNSANFMLFPDFPDGLSANQTVMTTHVSAFICPSDGARPVAGYGRCNYRFNIGVTQRIAPVPWDAASLGGAFTTHFDYRPSDIQDGLTNTSGVSELLQGDWVAGITRSKGDYALLDVETALRRDMTCDVAASLCSARGAGAVSFESRGGESWFLTGFHFSNYNHCATPNWVGGMCAFDLAIEPIHSRAIHDGVFGPSSRHGGIVHTSMLDGSVRSVRDGISLQVWRALGTRSGGEILDAGAASEP</sequence>
<dbReference type="PROSITE" id="PS00409">
    <property type="entry name" value="PROKAR_NTER_METHYL"/>
    <property type="match status" value="1"/>
</dbReference>
<feature type="domain" description="DUF1559" evidence="1">
    <location>
        <begin position="36"/>
        <end position="326"/>
    </location>
</feature>
<protein>
    <recommendedName>
        <fullName evidence="1">DUF1559 domain-containing protein</fullName>
    </recommendedName>
</protein>
<dbReference type="InterPro" id="IPR045584">
    <property type="entry name" value="Pilin-like"/>
</dbReference>
<keyword evidence="3" id="KW-1185">Reference proteome</keyword>
<evidence type="ECO:0000313" key="3">
    <source>
        <dbReference type="Proteomes" id="UP000186309"/>
    </source>
</evidence>
<dbReference type="Gene3D" id="3.30.700.10">
    <property type="entry name" value="Glycoprotein, Type 4 Pilin"/>
    <property type="match status" value="1"/>
</dbReference>
<reference evidence="3" key="1">
    <citation type="submission" date="2016-12" db="EMBL/GenBank/DDBJ databases">
        <title>Comparative genomics of four Isosphaeraceae planctomycetes: a common pool of plasmids and glycoside hydrolase genes.</title>
        <authorList>
            <person name="Ivanova A."/>
        </authorList>
    </citation>
    <scope>NUCLEOTIDE SEQUENCE [LARGE SCALE GENOMIC DNA]</scope>
    <source>
        <strain evidence="3">PX4</strain>
    </source>
</reference>
<dbReference type="NCBIfam" id="TIGR02532">
    <property type="entry name" value="IV_pilin_GFxxxE"/>
    <property type="match status" value="1"/>
</dbReference>
<dbReference type="Pfam" id="PF07596">
    <property type="entry name" value="SBP_bac_10"/>
    <property type="match status" value="1"/>
</dbReference>
<dbReference type="AlphaFoldDB" id="A0A1U7CQW2"/>